<proteinExistence type="predicted"/>
<evidence type="ECO:0000313" key="1">
    <source>
        <dbReference type="EMBL" id="KAG4303877.1"/>
    </source>
</evidence>
<comment type="caution">
    <text evidence="1">The sequence shown here is derived from an EMBL/GenBank/DDBJ whole genome shotgun (WGS) entry which is preliminary data.</text>
</comment>
<dbReference type="EMBL" id="JABTEG010000017">
    <property type="protein sequence ID" value="KAG4303877.1"/>
    <property type="molecule type" value="Genomic_DNA"/>
</dbReference>
<dbReference type="Proteomes" id="UP000768646">
    <property type="component" value="Unassembled WGS sequence"/>
</dbReference>
<evidence type="ECO:0000313" key="2">
    <source>
        <dbReference type="Proteomes" id="UP000768646"/>
    </source>
</evidence>
<organism evidence="1 2">
    <name type="scientific">Pneumocystis oryctolagi</name>
    <dbReference type="NCBI Taxonomy" id="42067"/>
    <lineage>
        <taxon>Eukaryota</taxon>
        <taxon>Fungi</taxon>
        <taxon>Dikarya</taxon>
        <taxon>Ascomycota</taxon>
        <taxon>Taphrinomycotina</taxon>
        <taxon>Pneumocystomycetes</taxon>
        <taxon>Pneumocystaceae</taxon>
        <taxon>Pneumocystis</taxon>
    </lineage>
</organism>
<reference evidence="1 2" key="1">
    <citation type="journal article" date="2021" name="Commun. Biol.">
        <title>Genomic insights into the host specific adaptation of the Pneumocystis genus.</title>
        <authorList>
            <person name="Cisse O.H."/>
            <person name="Ma L."/>
            <person name="Dekker J.P."/>
            <person name="Khil P.P."/>
            <person name="Youn J.-H."/>
            <person name="Brenchley J.M."/>
            <person name="Blair R."/>
            <person name="Pahar B."/>
            <person name="Chabe M."/>
            <person name="Van Rompay K.K.A."/>
            <person name="Keesler R."/>
            <person name="Sukura A."/>
            <person name="Hirsch V."/>
            <person name="Kutty G."/>
            <person name="Liu Y."/>
            <person name="Peng L."/>
            <person name="Chen J."/>
            <person name="Song J."/>
            <person name="Weissenbacher-Lang C."/>
            <person name="Xu J."/>
            <person name="Upham N.S."/>
            <person name="Stajich J.E."/>
            <person name="Cuomo C.A."/>
            <person name="Cushion M.T."/>
            <person name="Kovacs J.A."/>
        </authorList>
    </citation>
    <scope>NUCLEOTIDE SEQUENCE [LARGE SCALE GENOMIC DNA]</scope>
    <source>
        <strain evidence="1 2">RABM</strain>
    </source>
</reference>
<name>A0ACB7CA05_9ASCO</name>
<keyword evidence="2" id="KW-1185">Reference proteome</keyword>
<sequence>MSYSTINRRYLQISERLIIEIRLFLNPSDISYFDDVLYQKVIDTIKPLIISKLQREQIQRSKKKNTKDLIEKDEFNITLFLVPVRNYYFLLKRVNEPSFPLEKKDELVISDLAEDQIITKSNIDNSELSIKSISSITYKKYNLYRKIVYVEDEKSAENKYLTWQRNVGISAHIDSGKTTFTERILYYTGKIKSIHEDFMDLEREKGITIQSAATFCDWVKPENGKKQKYYINIIDTPGHIDFTIEVERALRVLDGAVLVLCAVSGVQSQTITVDRQMKRYGIPRISFINKMDRIGSNPWRVIKQIKDKLKIEAAAMHVPIFNNSEFVGVIDLIKMKAIYNEGYRGIKVIEKDEIPSDLLELVKEKKMELIETLANIDDEIAELFLEEKIPTEKQLYSAVRRATLKRLFTPVLMGSALQDIAVQPVLDAICDFLPSPVEVENTALDILNNEKPVKLVPSNNENFVGLAFKLEESKYGQLTYFRVYQGTLKRGDYITNVKTKKKVKVPRLVKMHSNEMEDIEKVGPGEICAIFGIDCASGDTFTDGISMCSMTSMFIPEPVISLSLKQKGKESSTFSRALSKFQKEDPTFKVKFDSESKEIIISGMGELHLDIYVERMKREYNIECVVGKPQVAYRETITSKSTFNYTYKKQTGGAGHFGKVEGYIEPIIPGDLSNLDVEFLSTVTGGNIPTNFIPACEKGFRDALKRGFLIGYPIRGCRMVLEDGAAHSVDSSELAFHIATFNAFKEAYNKANPVILEPIMKLSVTADNEFSNAIISGLNKKKAVILNTDIRMDDFTVDVEIPLSNVFGYSTDLRASTQGKGEFTAEYIKHSKVPDYLQKELIVKYQKR</sequence>
<accession>A0ACB7CA05</accession>
<protein>
    <submittedName>
        <fullName evidence="1">Uncharacterized protein</fullName>
    </submittedName>
</protein>
<gene>
    <name evidence="1" type="ORF">PORY_002731</name>
</gene>